<dbReference type="Gene3D" id="3.40.50.880">
    <property type="match status" value="1"/>
</dbReference>
<dbReference type="RefSeq" id="WP_388003397.1">
    <property type="nucleotide sequence ID" value="NZ_JBHUEE010000002.1"/>
</dbReference>
<dbReference type="Gene3D" id="3.20.20.370">
    <property type="entry name" value="Glycoside hydrolase/deacetylase"/>
    <property type="match status" value="1"/>
</dbReference>
<dbReference type="InterPro" id="IPR029062">
    <property type="entry name" value="Class_I_gatase-like"/>
</dbReference>
<feature type="region of interest" description="Disordered" evidence="1">
    <location>
        <begin position="1"/>
        <end position="34"/>
    </location>
</feature>
<dbReference type="SUPFAM" id="SSF52317">
    <property type="entry name" value="Class I glutamine amidotransferase-like"/>
    <property type="match status" value="1"/>
</dbReference>
<name>A0ABW4L160_9MICO</name>
<proteinExistence type="predicted"/>
<evidence type="ECO:0000313" key="2">
    <source>
        <dbReference type="EMBL" id="MFD1717346.1"/>
    </source>
</evidence>
<dbReference type="EMBL" id="JBHUEE010000002">
    <property type="protein sequence ID" value="MFD1717346.1"/>
    <property type="molecule type" value="Genomic_DNA"/>
</dbReference>
<organism evidence="2 3">
    <name type="scientific">Georgenia deserti</name>
    <dbReference type="NCBI Taxonomy" id="2093781"/>
    <lineage>
        <taxon>Bacteria</taxon>
        <taxon>Bacillati</taxon>
        <taxon>Actinomycetota</taxon>
        <taxon>Actinomycetes</taxon>
        <taxon>Micrococcales</taxon>
        <taxon>Bogoriellaceae</taxon>
        <taxon>Georgenia</taxon>
    </lineage>
</organism>
<comment type="caution">
    <text evidence="2">The sequence shown here is derived from an EMBL/GenBank/DDBJ whole genome shotgun (WGS) entry which is preliminary data.</text>
</comment>
<protein>
    <recommendedName>
        <fullName evidence="4">Polysaccharide deacetylase family protein</fullName>
    </recommendedName>
</protein>
<evidence type="ECO:0008006" key="4">
    <source>
        <dbReference type="Google" id="ProtNLM"/>
    </source>
</evidence>
<dbReference type="Proteomes" id="UP001597277">
    <property type="component" value="Unassembled WGS sequence"/>
</dbReference>
<sequence>MSTHPATARRAVETTSPVTVWTASPPSATSSAPTGVDLGTLESVEGSFGRYLVEILAHAGIATATSTPATDLPDRGVVVATTVADRAVETLETWVAAGGTLILTAGPTDLGDLAGARETHAVGTGRVTVAEHPFWTHRPPRHLRAVRGAGLDPAPGTDVLATWQSGEAAICARRHGDGMVITFGVDLAATVVLVQQGVPVTGDGVPARDGTAPVDDDILKAEDGMTLDLEHDRALPPGEGPVPESYTHTYPPPAAVPIFDQPHADWWRSLLLQAIWAGTERTGTVVPWLGYWPAGLSAIAHMSHDADQNVPEDGRAALDAFAEADVSVTWCQVFPGGYGQEIYDAITAAGHEHALHYNAMGDADIASWGWPQFRAQYAWAQAVTGREDIVANKNHYTRWEGWTEFYRWCEEVGIEIDESRGPSKQGTVGFPFGTAHVSFPLAPPESGRSVHDVLNLPLHTQDLAWAAHASVRDVILDAAEAQHGVAHFLFHGPHLNRRPATRAACVELAAEARRRGMEWWTAEQINAWERARRAVRLTAVRRGGTVQVDVESEAPLEAAAILVPVDAGAPPSLARADHGATLEVTTVRRHGRVFAQLAVDVRPGTTRWELS</sequence>
<keyword evidence="3" id="KW-1185">Reference proteome</keyword>
<reference evidence="3" key="1">
    <citation type="journal article" date="2019" name="Int. J. Syst. Evol. Microbiol.">
        <title>The Global Catalogue of Microorganisms (GCM) 10K type strain sequencing project: providing services to taxonomists for standard genome sequencing and annotation.</title>
        <authorList>
            <consortium name="The Broad Institute Genomics Platform"/>
            <consortium name="The Broad Institute Genome Sequencing Center for Infectious Disease"/>
            <person name="Wu L."/>
            <person name="Ma J."/>
        </authorList>
    </citation>
    <scope>NUCLEOTIDE SEQUENCE [LARGE SCALE GENOMIC DNA]</scope>
    <source>
        <strain evidence="3">JCM 17130</strain>
    </source>
</reference>
<evidence type="ECO:0000313" key="3">
    <source>
        <dbReference type="Proteomes" id="UP001597277"/>
    </source>
</evidence>
<feature type="compositionally biased region" description="Low complexity" evidence="1">
    <location>
        <begin position="22"/>
        <end position="34"/>
    </location>
</feature>
<accession>A0ABW4L160</accession>
<gene>
    <name evidence="2" type="ORF">ACFSE6_05845</name>
</gene>
<evidence type="ECO:0000256" key="1">
    <source>
        <dbReference type="SAM" id="MobiDB-lite"/>
    </source>
</evidence>